<accession>A0A2S7VNE3</accession>
<dbReference type="Proteomes" id="UP000238707">
    <property type="component" value="Unassembled WGS sequence"/>
</dbReference>
<keyword evidence="5" id="KW-1185">Reference proteome</keyword>
<name>A0A2S7VNE3_9VIBR</name>
<dbReference type="EMBL" id="MSCI01000001">
    <property type="protein sequence ID" value="PQJ63677.1"/>
    <property type="molecule type" value="Genomic_DNA"/>
</dbReference>
<dbReference type="Pfam" id="PF00440">
    <property type="entry name" value="TetR_N"/>
    <property type="match status" value="1"/>
</dbReference>
<dbReference type="SUPFAM" id="SSF46689">
    <property type="entry name" value="Homeodomain-like"/>
    <property type="match status" value="1"/>
</dbReference>
<dbReference type="PROSITE" id="PS50977">
    <property type="entry name" value="HTH_TETR_2"/>
    <property type="match status" value="1"/>
</dbReference>
<gene>
    <name evidence="4" type="ORF">BTO10_02360</name>
</gene>
<dbReference type="RefSeq" id="WP_105023438.1">
    <property type="nucleotide sequence ID" value="NZ_MSCI01000001.1"/>
</dbReference>
<dbReference type="AlphaFoldDB" id="A0A2S7VNE3"/>
<dbReference type="GO" id="GO:0003677">
    <property type="term" value="F:DNA binding"/>
    <property type="evidence" value="ECO:0007669"/>
    <property type="project" value="UniProtKB-UniRule"/>
</dbReference>
<feature type="domain" description="HTH tetR-type" evidence="3">
    <location>
        <begin position="15"/>
        <end position="75"/>
    </location>
</feature>
<feature type="DNA-binding region" description="H-T-H motif" evidence="2">
    <location>
        <begin position="38"/>
        <end position="57"/>
    </location>
</feature>
<dbReference type="Gene3D" id="1.10.357.10">
    <property type="entry name" value="Tetracycline Repressor, domain 2"/>
    <property type="match status" value="1"/>
</dbReference>
<evidence type="ECO:0000313" key="5">
    <source>
        <dbReference type="Proteomes" id="UP000238707"/>
    </source>
</evidence>
<dbReference type="PRINTS" id="PR00455">
    <property type="entry name" value="HTHTETR"/>
</dbReference>
<comment type="caution">
    <text evidence="4">The sequence shown here is derived from an EMBL/GenBank/DDBJ whole genome shotgun (WGS) entry which is preliminary data.</text>
</comment>
<evidence type="ECO:0000259" key="3">
    <source>
        <dbReference type="PROSITE" id="PS50977"/>
    </source>
</evidence>
<proteinExistence type="predicted"/>
<reference evidence="4 5" key="1">
    <citation type="submission" date="2016-12" db="EMBL/GenBank/DDBJ databases">
        <title>Diversity of luminous bacteria.</title>
        <authorList>
            <person name="Yoshizawa S."/>
            <person name="Kogure K."/>
        </authorList>
    </citation>
    <scope>NUCLEOTIDE SEQUENCE [LARGE SCALE GENOMIC DNA]</scope>
    <source>
        <strain evidence="4 5">LC2-408</strain>
    </source>
</reference>
<dbReference type="InterPro" id="IPR009057">
    <property type="entry name" value="Homeodomain-like_sf"/>
</dbReference>
<evidence type="ECO:0000256" key="2">
    <source>
        <dbReference type="PROSITE-ProRule" id="PRU00335"/>
    </source>
</evidence>
<protein>
    <submittedName>
        <fullName evidence="4">TetR family transcriptional regulator</fullName>
    </submittedName>
</protein>
<dbReference type="InterPro" id="IPR001647">
    <property type="entry name" value="HTH_TetR"/>
</dbReference>
<evidence type="ECO:0000313" key="4">
    <source>
        <dbReference type="EMBL" id="PQJ63677.1"/>
    </source>
</evidence>
<dbReference type="PANTHER" id="PTHR43479">
    <property type="entry name" value="ACREF/ENVCD OPERON REPRESSOR-RELATED"/>
    <property type="match status" value="1"/>
</dbReference>
<organism evidence="4 5">
    <name type="scientific">Vibrio chagasii</name>
    <dbReference type="NCBI Taxonomy" id="170679"/>
    <lineage>
        <taxon>Bacteria</taxon>
        <taxon>Pseudomonadati</taxon>
        <taxon>Pseudomonadota</taxon>
        <taxon>Gammaproteobacteria</taxon>
        <taxon>Vibrionales</taxon>
        <taxon>Vibrionaceae</taxon>
        <taxon>Vibrio</taxon>
    </lineage>
</organism>
<dbReference type="PANTHER" id="PTHR43479:SF12">
    <property type="entry name" value="TRANSCRIPTIONAL REGULATORY PROTEIN"/>
    <property type="match status" value="1"/>
</dbReference>
<sequence length="240" mass="27993">MTEKKQGRRSAKDAEETRFQILRVAAEMFCDLGYERVSLRNISEKAGVSHSLIRHHFGSKDRIWYAVSDCLHDYIQRYINKIMAELPKDASPNVSIYLFVMRLFTTMVHSKKPIQFLSYAVKQEDSLIDYFISNVDTVEHELSSLANAHNALSSQKPVSIYEIKWQMLMYANGAVCLTPFMERAWNADGVKTSQEGALLNHWRMFNEQMIEKFNVDCKWALNPISIEELMYDIPCIWKYE</sequence>
<evidence type="ECO:0000256" key="1">
    <source>
        <dbReference type="ARBA" id="ARBA00023125"/>
    </source>
</evidence>
<keyword evidence="1 2" id="KW-0238">DNA-binding</keyword>
<dbReference type="InterPro" id="IPR050624">
    <property type="entry name" value="HTH-type_Tx_Regulator"/>
</dbReference>